<dbReference type="Proteomes" id="UP000507470">
    <property type="component" value="Unassembled WGS sequence"/>
</dbReference>
<evidence type="ECO:0000313" key="2">
    <source>
        <dbReference type="Proteomes" id="UP000507470"/>
    </source>
</evidence>
<dbReference type="OrthoDB" id="6125078at2759"/>
<sequence>MTIDSKRAFSELNTNTSNQLNNFETKVRNKLFNLEHRQNTTAADISSTFQAIFAVNTNTSNQLKNLEAKTNKQLFRIEQVHNSTAANIITRMKAKETSDNLTLTIVQKQINNNAERVAMTAHPSTTEIVTSTIMKFDDVEFSVGITNLSSYRNTGKFTCEQEGLCIISAFVMSSTTGARYYIILNGNYFSETYIGGDSGNRHHIGAATITWNLNPKDQVWLYASGTFSLTRGLYSKLTIIKIK</sequence>
<protein>
    <submittedName>
        <fullName evidence="1">C1QL</fullName>
    </submittedName>
</protein>
<reference evidence="1 2" key="1">
    <citation type="submission" date="2020-06" db="EMBL/GenBank/DDBJ databases">
        <authorList>
            <person name="Li R."/>
            <person name="Bekaert M."/>
        </authorList>
    </citation>
    <scope>NUCLEOTIDE SEQUENCE [LARGE SCALE GENOMIC DNA]</scope>
    <source>
        <strain evidence="2">wild</strain>
    </source>
</reference>
<evidence type="ECO:0000313" key="1">
    <source>
        <dbReference type="EMBL" id="CAC5361286.1"/>
    </source>
</evidence>
<keyword evidence="2" id="KW-1185">Reference proteome</keyword>
<dbReference type="AlphaFoldDB" id="A0A6J8A584"/>
<gene>
    <name evidence="1" type="ORF">MCOR_3476</name>
</gene>
<dbReference type="SUPFAM" id="SSF49842">
    <property type="entry name" value="TNF-like"/>
    <property type="match status" value="1"/>
</dbReference>
<proteinExistence type="predicted"/>
<accession>A0A6J8A584</accession>
<dbReference type="EMBL" id="CACVKT020000586">
    <property type="protein sequence ID" value="CAC5361286.1"/>
    <property type="molecule type" value="Genomic_DNA"/>
</dbReference>
<dbReference type="Gene3D" id="2.60.120.40">
    <property type="match status" value="1"/>
</dbReference>
<organism evidence="1 2">
    <name type="scientific">Mytilus coruscus</name>
    <name type="common">Sea mussel</name>
    <dbReference type="NCBI Taxonomy" id="42192"/>
    <lineage>
        <taxon>Eukaryota</taxon>
        <taxon>Metazoa</taxon>
        <taxon>Spiralia</taxon>
        <taxon>Lophotrochozoa</taxon>
        <taxon>Mollusca</taxon>
        <taxon>Bivalvia</taxon>
        <taxon>Autobranchia</taxon>
        <taxon>Pteriomorphia</taxon>
        <taxon>Mytilida</taxon>
        <taxon>Mytiloidea</taxon>
        <taxon>Mytilidae</taxon>
        <taxon>Mytilinae</taxon>
        <taxon>Mytilus</taxon>
    </lineage>
</organism>
<name>A0A6J8A584_MYTCO</name>
<dbReference type="InterPro" id="IPR008983">
    <property type="entry name" value="Tumour_necrosis_fac-like_dom"/>
</dbReference>